<feature type="compositionally biased region" description="Low complexity" evidence="16">
    <location>
        <begin position="1102"/>
        <end position="1115"/>
    </location>
</feature>
<evidence type="ECO:0000256" key="17">
    <source>
        <dbReference type="SAM" id="Phobius"/>
    </source>
</evidence>
<dbReference type="PROSITE" id="PS50267">
    <property type="entry name" value="NA_NEUROTRAN_SYMP_3"/>
    <property type="match status" value="1"/>
</dbReference>
<dbReference type="GO" id="GO:0005330">
    <property type="term" value="F:dopamine:sodium symporter activity"/>
    <property type="evidence" value="ECO:0007669"/>
    <property type="project" value="TreeGrafter"/>
</dbReference>
<keyword evidence="7" id="KW-0532">Neurotransmitter transport</keyword>
<dbReference type="VEuPathDB" id="VectorBase:RSAN_045205"/>
<evidence type="ECO:0000256" key="1">
    <source>
        <dbReference type="ARBA" id="ARBA00004651"/>
    </source>
</evidence>
<keyword evidence="13" id="KW-0325">Glycoprotein</keyword>
<dbReference type="GO" id="GO:0030424">
    <property type="term" value="C:axon"/>
    <property type="evidence" value="ECO:0007669"/>
    <property type="project" value="TreeGrafter"/>
</dbReference>
<dbReference type="GO" id="GO:0051583">
    <property type="term" value="P:dopamine uptake involved in synaptic transmission"/>
    <property type="evidence" value="ECO:0007669"/>
    <property type="project" value="TreeGrafter"/>
</dbReference>
<evidence type="ECO:0000256" key="7">
    <source>
        <dbReference type="ARBA" id="ARBA00022775"/>
    </source>
</evidence>
<feature type="compositionally biased region" description="Basic and acidic residues" evidence="16">
    <location>
        <begin position="866"/>
        <end position="882"/>
    </location>
</feature>
<feature type="binding site" evidence="14">
    <location>
        <position position="35"/>
    </location>
    <ligand>
        <name>Na(+)</name>
        <dbReference type="ChEBI" id="CHEBI:29101"/>
        <label>1</label>
    </ligand>
</feature>
<dbReference type="InterPro" id="IPR000175">
    <property type="entry name" value="Na/ntran_symport"/>
</dbReference>
<dbReference type="AlphaFoldDB" id="A0A9D4PJQ0"/>
<dbReference type="PANTHER" id="PTHR11616:SF320">
    <property type="entry name" value="SODIUM-DEPENDENT NORADRENALINE TRANSPORTER"/>
    <property type="match status" value="1"/>
</dbReference>
<evidence type="ECO:0000256" key="9">
    <source>
        <dbReference type="ARBA" id="ARBA00022989"/>
    </source>
</evidence>
<feature type="compositionally biased region" description="Basic and acidic residues" evidence="16">
    <location>
        <begin position="1126"/>
        <end position="1143"/>
    </location>
</feature>
<evidence type="ECO:0000256" key="3">
    <source>
        <dbReference type="ARBA" id="ARBA00022448"/>
    </source>
</evidence>
<keyword evidence="3" id="KW-0813">Transport</keyword>
<evidence type="ECO:0000256" key="5">
    <source>
        <dbReference type="ARBA" id="ARBA00022692"/>
    </source>
</evidence>
<proteinExistence type="inferred from homology"/>
<evidence type="ECO:0000256" key="12">
    <source>
        <dbReference type="ARBA" id="ARBA00023157"/>
    </source>
</evidence>
<feature type="region of interest" description="Disordered" evidence="16">
    <location>
        <begin position="676"/>
        <end position="695"/>
    </location>
</feature>
<keyword evidence="12 15" id="KW-1015">Disulfide bond</keyword>
<feature type="compositionally biased region" description="Basic residues" evidence="16">
    <location>
        <begin position="631"/>
        <end position="642"/>
    </location>
</feature>
<feature type="region of interest" description="Disordered" evidence="16">
    <location>
        <begin position="1065"/>
        <end position="1256"/>
    </location>
</feature>
<feature type="region of interest" description="Disordered" evidence="16">
    <location>
        <begin position="611"/>
        <end position="646"/>
    </location>
</feature>
<evidence type="ECO:0000313" key="18">
    <source>
        <dbReference type="EMBL" id="KAH7942936.1"/>
    </source>
</evidence>
<evidence type="ECO:0000256" key="10">
    <source>
        <dbReference type="ARBA" id="ARBA00023053"/>
    </source>
</evidence>
<reference evidence="18" key="1">
    <citation type="journal article" date="2020" name="Cell">
        <title>Large-Scale Comparative Analyses of Tick Genomes Elucidate Their Genetic Diversity and Vector Capacities.</title>
        <authorList>
            <consortium name="Tick Genome and Microbiome Consortium (TIGMIC)"/>
            <person name="Jia N."/>
            <person name="Wang J."/>
            <person name="Shi W."/>
            <person name="Du L."/>
            <person name="Sun Y."/>
            <person name="Zhan W."/>
            <person name="Jiang J.F."/>
            <person name="Wang Q."/>
            <person name="Zhang B."/>
            <person name="Ji P."/>
            <person name="Bell-Sakyi L."/>
            <person name="Cui X.M."/>
            <person name="Yuan T.T."/>
            <person name="Jiang B.G."/>
            <person name="Yang W.F."/>
            <person name="Lam T.T."/>
            <person name="Chang Q.C."/>
            <person name="Ding S.J."/>
            <person name="Wang X.J."/>
            <person name="Zhu J.G."/>
            <person name="Ruan X.D."/>
            <person name="Zhao L."/>
            <person name="Wei J.T."/>
            <person name="Ye R.Z."/>
            <person name="Que T.C."/>
            <person name="Du C.H."/>
            <person name="Zhou Y.H."/>
            <person name="Cheng J.X."/>
            <person name="Dai P.F."/>
            <person name="Guo W.B."/>
            <person name="Han X.H."/>
            <person name="Huang E.J."/>
            <person name="Li L.F."/>
            <person name="Wei W."/>
            <person name="Gao Y.C."/>
            <person name="Liu J.Z."/>
            <person name="Shao H.Z."/>
            <person name="Wang X."/>
            <person name="Wang C.C."/>
            <person name="Yang T.C."/>
            <person name="Huo Q.B."/>
            <person name="Li W."/>
            <person name="Chen H.Y."/>
            <person name="Chen S.E."/>
            <person name="Zhou L.G."/>
            <person name="Ni X.B."/>
            <person name="Tian J.H."/>
            <person name="Sheng Y."/>
            <person name="Liu T."/>
            <person name="Pan Y.S."/>
            <person name="Xia L.Y."/>
            <person name="Li J."/>
            <person name="Zhao F."/>
            <person name="Cao W.C."/>
        </authorList>
    </citation>
    <scope>NUCLEOTIDE SEQUENCE</scope>
    <source>
        <strain evidence="18">Rsan-2018</strain>
    </source>
</reference>
<feature type="compositionally biased region" description="Basic residues" evidence="16">
    <location>
        <begin position="1014"/>
        <end position="1039"/>
    </location>
</feature>
<keyword evidence="10 14" id="KW-0915">Sodium</keyword>
<feature type="binding site" evidence="14">
    <location>
        <position position="316"/>
    </location>
    <ligand>
        <name>Na(+)</name>
        <dbReference type="ChEBI" id="CHEBI:29101"/>
        <label>1</label>
    </ligand>
</feature>
<dbReference type="GO" id="GO:0032809">
    <property type="term" value="C:neuronal cell body membrane"/>
    <property type="evidence" value="ECO:0007669"/>
    <property type="project" value="TreeGrafter"/>
</dbReference>
<keyword evidence="4" id="KW-1003">Cell membrane</keyword>
<feature type="disulfide bond" evidence="15">
    <location>
        <begin position="132"/>
        <end position="144"/>
    </location>
</feature>
<evidence type="ECO:0000256" key="16">
    <source>
        <dbReference type="SAM" id="MobiDB-lite"/>
    </source>
</evidence>
<feature type="transmembrane region" description="Helical" evidence="17">
    <location>
        <begin position="441"/>
        <end position="458"/>
    </location>
</feature>
<feature type="transmembrane region" description="Helical" evidence="17">
    <location>
        <begin position="478"/>
        <end position="496"/>
    </location>
</feature>
<dbReference type="VEuPathDB" id="VectorBase:RSAN_047404"/>
<evidence type="ECO:0000256" key="15">
    <source>
        <dbReference type="PIRSR" id="PIRSR600175-2"/>
    </source>
</evidence>
<feature type="transmembrane region" description="Helical" evidence="17">
    <location>
        <begin position="407"/>
        <end position="429"/>
    </location>
</feature>
<keyword evidence="6 14" id="KW-0479">Metal-binding</keyword>
<sequence>MSSSDDEQEEYGPKNYTSRAHKLATLFIMTAGSANATQFPIMFIVNGGLPFLLAYLAFLAVVSLPIMHLESGLAQFAGDGHFGVFSTVPLFLGLGITMGVYAIVHIVADSVPVTDQLLYLLDSLREAAGNECRYGMLLAPNRTCYVPRHPFSLCRFTRARLTEAFRRRHLTQGMSIVDASDEGAHVTLVPPEVYHHDMASCLPGVYNYLQPYQLRRHGNWFEESSSALIEIRGQRLLSLAAIWMVVFALAHQGFNRVKWIVYMMVCIHVTTTVLLLVRAATLPGAMSGLGTMFYTDWSYVVNVKMWCNALYVSLESVGVTGSIYLGIVRFNNFKNDYQRDVYFVLVADTATELLRTAITFMFLGHLASTIGTDVRTLVGRESSLVVGILPQALSVVPYQQLWSQVHALWLLSTMLPKFLIVPDIVIEVLTQAQPYTLLNRTLIHFFVCVTLLMTSVAICSPGGANMAAIIAHNHDQKLRFVLLFLESIVLLQFYGVRRLDIACRMMSRRDCSDFVKVCLASVIPLVVISLFFVKIVSKHSEDGTYPIWIYAVITWLWLVQLSFIPVFAVVLLTDVNLTLRNLLIPLPTWVPLDWEHAMYYRKTLVVEGFDTDAAKNPNPRSSARRLQSSKQSKRAGGKRGSRSSKSSTELLASDFVVASDGAFALPGTDTLIKERQAKSGAPPPGQSGVASLSGTVHVSRHLSSIRRSAQRQRLELQAYENVSPVVMALATEAEVDEPHGVRAAAVTQPISGSGPSVKESSQVAGVVAVPSTELSGKIGPEASNIANEVFPASSAVYEDIHKERSGLKVQGDLTKLGNKHLAVVVKGSTYPTTAPKKLIEKPSLVKSTNDDAHVSSKTVRQQKSRRSLEKLLSDKSSTRGIEKPADVTVPQVVADGDRMSKTGALEKQRGSITSKKSRMSVDEMLILNKQLPSDSDQGVLQSDVNVVVAVVPQPAAESEAVEEALMKEEPDGQQAKPELEEQQPLRGEMVAVGGPEQSAEVGRDSAGKNAKGGSSKHSKARRRRLKHLAKRQAVKKRKVAPLVPYKPTMALVSVESDSTYMRIPTTSGATIKQGKQGVPCAAQEELPELEEPRRKNVGQEDASSSSRRASKSSESVAKLAFAQHEAPVDAKVEDKPARAEGSGKKTSLSASYLRLREGSAAAKRPLSRPGTRTSLQEEDRGANKDAAMAGRDVLEPAVPEAERQGGMFEPIQRVPLRKEGSQANVAALIPDDKRQKESKRKSLRKGRKRHHKKTTG</sequence>
<keyword evidence="9 17" id="KW-1133">Transmembrane helix</keyword>
<feature type="transmembrane region" description="Helical" evidence="17">
    <location>
        <begin position="52"/>
        <end position="69"/>
    </location>
</feature>
<feature type="transmembrane region" description="Helical" evidence="17">
    <location>
        <begin position="517"/>
        <end position="535"/>
    </location>
</feature>
<feature type="region of interest" description="Disordered" evidence="16">
    <location>
        <begin position="844"/>
        <end position="882"/>
    </location>
</feature>
<keyword evidence="8" id="KW-0769">Symport</keyword>
<gene>
    <name evidence="18" type="ORF">HPB52_002711</name>
</gene>
<dbReference type="SUPFAM" id="SSF161070">
    <property type="entry name" value="SNF-like"/>
    <property type="match status" value="1"/>
</dbReference>
<feature type="transmembrane region" description="Helical" evidence="17">
    <location>
        <begin position="547"/>
        <end position="572"/>
    </location>
</feature>
<dbReference type="GO" id="GO:0006865">
    <property type="term" value="P:amino acid transport"/>
    <property type="evidence" value="ECO:0007669"/>
    <property type="project" value="TreeGrafter"/>
</dbReference>
<organism evidence="18 19">
    <name type="scientific">Rhipicephalus sanguineus</name>
    <name type="common">Brown dog tick</name>
    <name type="synonym">Ixodes sanguineus</name>
    <dbReference type="NCBI Taxonomy" id="34632"/>
    <lineage>
        <taxon>Eukaryota</taxon>
        <taxon>Metazoa</taxon>
        <taxon>Ecdysozoa</taxon>
        <taxon>Arthropoda</taxon>
        <taxon>Chelicerata</taxon>
        <taxon>Arachnida</taxon>
        <taxon>Acari</taxon>
        <taxon>Parasitiformes</taxon>
        <taxon>Ixodida</taxon>
        <taxon>Ixodoidea</taxon>
        <taxon>Ixodidae</taxon>
        <taxon>Rhipicephalinae</taxon>
        <taxon>Rhipicephalus</taxon>
        <taxon>Rhipicephalus</taxon>
    </lineage>
</organism>
<feature type="transmembrane region" description="Helical" evidence="17">
    <location>
        <begin position="81"/>
        <end position="104"/>
    </location>
</feature>
<protein>
    <submittedName>
        <fullName evidence="18">Uncharacterized protein</fullName>
    </submittedName>
</protein>
<evidence type="ECO:0000256" key="13">
    <source>
        <dbReference type="ARBA" id="ARBA00023180"/>
    </source>
</evidence>
<feature type="compositionally biased region" description="Basic residues" evidence="16">
    <location>
        <begin position="1236"/>
        <end position="1256"/>
    </location>
</feature>
<feature type="region of interest" description="Disordered" evidence="16">
    <location>
        <begin position="959"/>
        <end position="1040"/>
    </location>
</feature>
<keyword evidence="5 17" id="KW-0812">Transmembrane</keyword>
<evidence type="ECO:0000256" key="6">
    <source>
        <dbReference type="ARBA" id="ARBA00022723"/>
    </source>
</evidence>
<keyword evidence="19" id="KW-1185">Reference proteome</keyword>
<keyword evidence="11 17" id="KW-0472">Membrane</keyword>
<comment type="similarity">
    <text evidence="2">Belongs to the sodium:neurotransmitter symporter (SNF) (TC 2.A.22) family.</text>
</comment>
<feature type="transmembrane region" description="Helical" evidence="17">
    <location>
        <begin position="260"/>
        <end position="277"/>
    </location>
</feature>
<evidence type="ECO:0000256" key="14">
    <source>
        <dbReference type="PIRSR" id="PIRSR600175-1"/>
    </source>
</evidence>
<dbReference type="GO" id="GO:0042734">
    <property type="term" value="C:presynaptic membrane"/>
    <property type="evidence" value="ECO:0007669"/>
    <property type="project" value="TreeGrafter"/>
</dbReference>
<evidence type="ECO:0000256" key="8">
    <source>
        <dbReference type="ARBA" id="ARBA00022847"/>
    </source>
</evidence>
<evidence type="ECO:0000256" key="2">
    <source>
        <dbReference type="ARBA" id="ARBA00006459"/>
    </source>
</evidence>
<reference evidence="18" key="2">
    <citation type="submission" date="2021-09" db="EMBL/GenBank/DDBJ databases">
        <authorList>
            <person name="Jia N."/>
            <person name="Wang J."/>
            <person name="Shi W."/>
            <person name="Du L."/>
            <person name="Sun Y."/>
            <person name="Zhan W."/>
            <person name="Jiang J."/>
            <person name="Wang Q."/>
            <person name="Zhang B."/>
            <person name="Ji P."/>
            <person name="Sakyi L.B."/>
            <person name="Cui X."/>
            <person name="Yuan T."/>
            <person name="Jiang B."/>
            <person name="Yang W."/>
            <person name="Lam T.T.-Y."/>
            <person name="Chang Q."/>
            <person name="Ding S."/>
            <person name="Wang X."/>
            <person name="Zhu J."/>
            <person name="Ruan X."/>
            <person name="Zhao L."/>
            <person name="Wei J."/>
            <person name="Que T."/>
            <person name="Du C."/>
            <person name="Cheng J."/>
            <person name="Dai P."/>
            <person name="Han X."/>
            <person name="Huang E."/>
            <person name="Gao Y."/>
            <person name="Liu J."/>
            <person name="Shao H."/>
            <person name="Ye R."/>
            <person name="Li L."/>
            <person name="Wei W."/>
            <person name="Wang X."/>
            <person name="Wang C."/>
            <person name="Huo Q."/>
            <person name="Li W."/>
            <person name="Guo W."/>
            <person name="Chen H."/>
            <person name="Chen S."/>
            <person name="Zhou L."/>
            <person name="Zhou L."/>
            <person name="Ni X."/>
            <person name="Tian J."/>
            <person name="Zhou Y."/>
            <person name="Sheng Y."/>
            <person name="Liu T."/>
            <person name="Pan Y."/>
            <person name="Xia L."/>
            <person name="Li J."/>
            <person name="Zhao F."/>
            <person name="Cao W."/>
        </authorList>
    </citation>
    <scope>NUCLEOTIDE SEQUENCE</scope>
    <source>
        <strain evidence="18">Rsan-2018</strain>
        <tissue evidence="18">Larvae</tissue>
    </source>
</reference>
<name>A0A9D4PJQ0_RHISA</name>
<comment type="subcellular location">
    <subcellularLocation>
        <location evidence="1">Cell membrane</location>
        <topology evidence="1">Multi-pass membrane protein</topology>
    </subcellularLocation>
</comment>
<evidence type="ECO:0000256" key="11">
    <source>
        <dbReference type="ARBA" id="ARBA00023136"/>
    </source>
</evidence>
<dbReference type="Pfam" id="PF00209">
    <property type="entry name" value="SNF"/>
    <property type="match status" value="2"/>
</dbReference>
<dbReference type="PRINTS" id="PR00176">
    <property type="entry name" value="NANEUSMPORT"/>
</dbReference>
<dbReference type="InterPro" id="IPR037272">
    <property type="entry name" value="SNS_sf"/>
</dbReference>
<dbReference type="EMBL" id="JABSTV010001253">
    <property type="protein sequence ID" value="KAH7942936.1"/>
    <property type="molecule type" value="Genomic_DNA"/>
</dbReference>
<comment type="caution">
    <text evidence="18">The sequence shown here is derived from an EMBL/GenBank/DDBJ whole genome shotgun (WGS) entry which is preliminary data.</text>
</comment>
<dbReference type="GO" id="GO:0015874">
    <property type="term" value="P:norepinephrine transport"/>
    <property type="evidence" value="ECO:0007669"/>
    <property type="project" value="TreeGrafter"/>
</dbReference>
<dbReference type="PANTHER" id="PTHR11616">
    <property type="entry name" value="SODIUM/CHLORIDE DEPENDENT TRANSPORTER"/>
    <property type="match status" value="1"/>
</dbReference>
<evidence type="ECO:0000256" key="4">
    <source>
        <dbReference type="ARBA" id="ARBA00022475"/>
    </source>
</evidence>
<evidence type="ECO:0000313" key="19">
    <source>
        <dbReference type="Proteomes" id="UP000821837"/>
    </source>
</evidence>
<dbReference type="GO" id="GO:0046872">
    <property type="term" value="F:metal ion binding"/>
    <property type="evidence" value="ECO:0007669"/>
    <property type="project" value="UniProtKB-KW"/>
</dbReference>
<dbReference type="Proteomes" id="UP000821837">
    <property type="component" value="Unassembled WGS sequence"/>
</dbReference>
<accession>A0A9D4PJQ0</accession>